<dbReference type="EMBL" id="AHOM02000010">
    <property type="protein sequence ID" value="EJZ40163.1"/>
    <property type="molecule type" value="Genomic_DNA"/>
</dbReference>
<reference evidence="15 16" key="1">
    <citation type="submission" date="2012-08" db="EMBL/GenBank/DDBJ databases">
        <authorList>
            <person name="Harkins D.M."/>
            <person name="Durkin A.S."/>
            <person name="Selengut J.D."/>
            <person name="Sanka R."/>
            <person name="DePew J."/>
            <person name="Purushe J."/>
            <person name="Matthias M.A."/>
            <person name="Vinetz J.M."/>
            <person name="Sutton G.G."/>
            <person name="Nelson W.C."/>
            <person name="Fouts D.E."/>
        </authorList>
    </citation>
    <scope>NUCLEOTIDE SEQUENCE [LARGE SCALE GENOMIC DNA]</scope>
    <source>
        <strain evidence="15 16">MMD4847</strain>
    </source>
</reference>
<dbReference type="PANTHER" id="PTHR23076:SF97">
    <property type="entry name" value="ATP-DEPENDENT ZINC METALLOPROTEASE YME1L1"/>
    <property type="match status" value="1"/>
</dbReference>
<evidence type="ECO:0000256" key="13">
    <source>
        <dbReference type="SAM" id="MobiDB-lite"/>
    </source>
</evidence>
<dbReference type="InterPro" id="IPR037219">
    <property type="entry name" value="Peptidase_M41-like"/>
</dbReference>
<comment type="function">
    <text evidence="11">Acts as a processive, ATP-dependent zinc metallopeptidase for both cytoplasmic and membrane proteins. Plays a role in the quality control of integral membrane proteins.</text>
</comment>
<evidence type="ECO:0000256" key="5">
    <source>
        <dbReference type="ARBA" id="ARBA00022741"/>
    </source>
</evidence>
<feature type="binding site" evidence="11">
    <location>
        <position position="463"/>
    </location>
    <ligand>
        <name>Zn(2+)</name>
        <dbReference type="ChEBI" id="CHEBI:29105"/>
        <note>catalytic</note>
    </ligand>
</feature>
<feature type="binding site" evidence="11">
    <location>
        <begin position="237"/>
        <end position="244"/>
    </location>
    <ligand>
        <name>ATP</name>
        <dbReference type="ChEBI" id="CHEBI:30616"/>
    </ligand>
</feature>
<protein>
    <recommendedName>
        <fullName evidence="11">ATP-dependent zinc metalloprotease FtsH</fullName>
        <ecNumber evidence="11">3.4.24.-</ecNumber>
    </recommendedName>
</protein>
<feature type="binding site" evidence="11">
    <location>
        <position position="459"/>
    </location>
    <ligand>
        <name>Zn(2+)</name>
        <dbReference type="ChEBI" id="CHEBI:29105"/>
        <note>catalytic</note>
    </ligand>
</feature>
<dbReference type="InterPro" id="IPR003959">
    <property type="entry name" value="ATPase_AAA_core"/>
</dbReference>
<comment type="subcellular location">
    <subcellularLocation>
        <location evidence="11">Cell membrane</location>
        <topology evidence="11">Multi-pass membrane protein</topology>
        <orientation evidence="11">Cytoplasmic side</orientation>
    </subcellularLocation>
    <subcellularLocation>
        <location evidence="1">Membrane</location>
    </subcellularLocation>
</comment>
<evidence type="ECO:0000256" key="7">
    <source>
        <dbReference type="ARBA" id="ARBA00022833"/>
    </source>
</evidence>
<dbReference type="SUPFAM" id="SSF140990">
    <property type="entry name" value="FtsH protease domain-like"/>
    <property type="match status" value="1"/>
</dbReference>
<evidence type="ECO:0000256" key="4">
    <source>
        <dbReference type="ARBA" id="ARBA00022723"/>
    </source>
</evidence>
<evidence type="ECO:0000256" key="1">
    <source>
        <dbReference type="ARBA" id="ARBA00004370"/>
    </source>
</evidence>
<feature type="region of interest" description="Disordered" evidence="13">
    <location>
        <begin position="638"/>
        <end position="671"/>
    </location>
</feature>
<feature type="domain" description="AAA+ ATPase" evidence="14">
    <location>
        <begin position="229"/>
        <end position="368"/>
    </location>
</feature>
<keyword evidence="8 11" id="KW-0067">ATP-binding</keyword>
<dbReference type="Pfam" id="PF00004">
    <property type="entry name" value="AAA"/>
    <property type="match status" value="1"/>
</dbReference>
<evidence type="ECO:0000256" key="8">
    <source>
        <dbReference type="ARBA" id="ARBA00022840"/>
    </source>
</evidence>
<keyword evidence="4 11" id="KW-0479">Metal-binding</keyword>
<comment type="subunit">
    <text evidence="11">Homohexamer.</text>
</comment>
<evidence type="ECO:0000313" key="16">
    <source>
        <dbReference type="Proteomes" id="UP000018720"/>
    </source>
</evidence>
<evidence type="ECO:0000256" key="6">
    <source>
        <dbReference type="ARBA" id="ARBA00022801"/>
    </source>
</evidence>
<dbReference type="Gene3D" id="1.10.8.60">
    <property type="match status" value="1"/>
</dbReference>
<comment type="similarity">
    <text evidence="11">In the central section; belongs to the AAA ATPase family.</text>
</comment>
<dbReference type="Pfam" id="PF01434">
    <property type="entry name" value="Peptidase_M41"/>
    <property type="match status" value="1"/>
</dbReference>
<dbReference type="Proteomes" id="UP000018720">
    <property type="component" value="Unassembled WGS sequence"/>
</dbReference>
<evidence type="ECO:0000256" key="2">
    <source>
        <dbReference type="ARBA" id="ARBA00010044"/>
    </source>
</evidence>
<comment type="caution">
    <text evidence="11">Lacks conserved residue(s) required for the propagation of feature annotation.</text>
</comment>
<evidence type="ECO:0000313" key="15">
    <source>
        <dbReference type="EMBL" id="EJZ40163.1"/>
    </source>
</evidence>
<feature type="transmembrane region" description="Helical" evidence="11">
    <location>
        <begin position="144"/>
        <end position="165"/>
    </location>
</feature>
<evidence type="ECO:0000256" key="12">
    <source>
        <dbReference type="RuleBase" id="RU003651"/>
    </source>
</evidence>
<keyword evidence="11" id="KW-1133">Transmembrane helix</keyword>
<keyword evidence="11" id="KW-1003">Cell membrane</keyword>
<comment type="similarity">
    <text evidence="12">Belongs to the AAA ATPase family.</text>
</comment>
<keyword evidence="3 11" id="KW-0645">Protease</keyword>
<dbReference type="SMART" id="SM00382">
    <property type="entry name" value="AAA"/>
    <property type="match status" value="1"/>
</dbReference>
<keyword evidence="6 11" id="KW-0378">Hydrolase</keyword>
<evidence type="ECO:0000259" key="14">
    <source>
        <dbReference type="SMART" id="SM00382"/>
    </source>
</evidence>
<dbReference type="InterPro" id="IPR005936">
    <property type="entry name" value="FtsH"/>
</dbReference>
<dbReference type="InterPro" id="IPR003593">
    <property type="entry name" value="AAA+_ATPase"/>
</dbReference>
<keyword evidence="11" id="KW-0812">Transmembrane</keyword>
<evidence type="ECO:0000256" key="3">
    <source>
        <dbReference type="ARBA" id="ARBA00022670"/>
    </source>
</evidence>
<keyword evidence="7 11" id="KW-0862">Zinc</keyword>
<accession>A0ABP2RCT1</accession>
<sequence>MWLRRDGGAWELHMNNNNKGLRLLILFILVILGLALLVPQIQTALGKPRILPFSQFMNMVEPEASSKPKGKLVKTTDSNFPGCDKLILEGDMIKGCYEPFEEGAAKAPVRFETRIAPIDKEFLSSLRKTNIDLEVVPSENGHGFGMLSSFLLIAVIGIFVFYFFIMRQVQSTGNKAFSFGKSKAKMTVDPKVKVSFADVAGCEEAKTELVEIIEFLKDPKKFQAMGARIPTGVLLVGPPGTGKTLLARAVAGEAGVPFFSISGSDFVEMFVGVGASRVRDLFEQGKKNSPCIIFIDEIDAVGRLRGAGWGGGHDEREQTLNQMLVEMDGFEKNEGVIVMAATNRADVLDPALLRPGRFDRQVMVDLPDLVGREQILKVHSRKVPLTSDISLNSIARGTPGFTGADLSNLINEAALLAARKNKKRVTQEELEEARDKVMMGPERRSFFISEKEKEVIAYHEAGHAILGTLLAYTEPVHKVTIIPRGRALGLTQSLPTEDKHIHTKAYWLDQIVVCMGGFIAEEYKFKMTSTGSSNDIQQATNIARRMVCDWGMSEKLGTINYGSGHESPFLGRDMGQSNKAYSEEFAAMIDKEIRNIVQTCLDKGRELVRKNSTKFENLAKALLAKETVSHDELMAIVHPSHEETKKKAERSSKKEKSGEIPNKPAYSTGIE</sequence>
<gene>
    <name evidence="15" type="primary">hflB</name>
    <name evidence="11" type="synonym">ftsH</name>
    <name evidence="15" type="ORF">LEP1GSC178_1007</name>
</gene>
<comment type="caution">
    <text evidence="15">The sequence shown here is derived from an EMBL/GenBank/DDBJ whole genome shotgun (WGS) entry which is preliminary data.</text>
</comment>
<dbReference type="InterPro" id="IPR000642">
    <property type="entry name" value="Peptidase_M41"/>
</dbReference>
<dbReference type="NCBIfam" id="TIGR01241">
    <property type="entry name" value="FtsH_fam"/>
    <property type="match status" value="1"/>
</dbReference>
<dbReference type="EC" id="3.4.24.-" evidence="11"/>
<feature type="binding site" evidence="11">
    <location>
        <position position="535"/>
    </location>
    <ligand>
        <name>Zn(2+)</name>
        <dbReference type="ChEBI" id="CHEBI:29105"/>
        <note>catalytic</note>
    </ligand>
</feature>
<dbReference type="InterPro" id="IPR027417">
    <property type="entry name" value="P-loop_NTPase"/>
</dbReference>
<comment type="similarity">
    <text evidence="2 11">In the C-terminal section; belongs to the peptidase M41 family.</text>
</comment>
<dbReference type="GO" id="GO:0016787">
    <property type="term" value="F:hydrolase activity"/>
    <property type="evidence" value="ECO:0007669"/>
    <property type="project" value="UniProtKB-KW"/>
</dbReference>
<evidence type="ECO:0000256" key="10">
    <source>
        <dbReference type="ARBA" id="ARBA00023136"/>
    </source>
</evidence>
<dbReference type="CDD" id="cd19501">
    <property type="entry name" value="RecA-like_FtsH"/>
    <property type="match status" value="1"/>
</dbReference>
<feature type="active site" evidence="11">
    <location>
        <position position="460"/>
    </location>
</feature>
<evidence type="ECO:0000256" key="9">
    <source>
        <dbReference type="ARBA" id="ARBA00023049"/>
    </source>
</evidence>
<dbReference type="Gene3D" id="1.20.58.760">
    <property type="entry name" value="Peptidase M41"/>
    <property type="match status" value="1"/>
</dbReference>
<keyword evidence="10 11" id="KW-0472">Membrane</keyword>
<dbReference type="PROSITE" id="PS00674">
    <property type="entry name" value="AAA"/>
    <property type="match status" value="1"/>
</dbReference>
<dbReference type="InterPro" id="IPR041569">
    <property type="entry name" value="AAA_lid_3"/>
</dbReference>
<proteinExistence type="inferred from homology"/>
<dbReference type="SUPFAM" id="SSF52540">
    <property type="entry name" value="P-loop containing nucleoside triphosphate hydrolases"/>
    <property type="match status" value="1"/>
</dbReference>
<comment type="cofactor">
    <cofactor evidence="11">
        <name>Zn(2+)</name>
        <dbReference type="ChEBI" id="CHEBI:29105"/>
    </cofactor>
    <text evidence="11">Binds 1 zinc ion per subunit.</text>
</comment>
<evidence type="ECO:0000256" key="11">
    <source>
        <dbReference type="HAMAP-Rule" id="MF_01458"/>
    </source>
</evidence>
<dbReference type="InterPro" id="IPR003960">
    <property type="entry name" value="ATPase_AAA_CS"/>
</dbReference>
<feature type="compositionally biased region" description="Basic and acidic residues" evidence="13">
    <location>
        <begin position="638"/>
        <end position="658"/>
    </location>
</feature>
<dbReference type="Pfam" id="PF17862">
    <property type="entry name" value="AAA_lid_3"/>
    <property type="match status" value="1"/>
</dbReference>
<keyword evidence="16" id="KW-1185">Reference proteome</keyword>
<keyword evidence="5 11" id="KW-0547">Nucleotide-binding</keyword>
<dbReference type="Gene3D" id="3.40.50.300">
    <property type="entry name" value="P-loop containing nucleotide triphosphate hydrolases"/>
    <property type="match status" value="1"/>
</dbReference>
<dbReference type="HAMAP" id="MF_01458">
    <property type="entry name" value="FtsH"/>
    <property type="match status" value="1"/>
</dbReference>
<keyword evidence="9 11" id="KW-0482">Metalloprotease</keyword>
<name>A0ABP2RCT1_9LEPT</name>
<organism evidence="15 16">
    <name type="scientific">Leptospira licerasiae str. MMD4847</name>
    <dbReference type="NCBI Taxonomy" id="1049971"/>
    <lineage>
        <taxon>Bacteria</taxon>
        <taxon>Pseudomonadati</taxon>
        <taxon>Spirochaetota</taxon>
        <taxon>Spirochaetia</taxon>
        <taxon>Leptospirales</taxon>
        <taxon>Leptospiraceae</taxon>
        <taxon>Leptospira</taxon>
    </lineage>
</organism>
<dbReference type="PANTHER" id="PTHR23076">
    <property type="entry name" value="METALLOPROTEASE M41 FTSH"/>
    <property type="match status" value="1"/>
</dbReference>